<organism evidence="1 2">
    <name type="scientific">Candidatus Nanopelagicus abundans</name>
    <dbReference type="NCBI Taxonomy" id="1884916"/>
    <lineage>
        <taxon>Bacteria</taxon>
        <taxon>Bacillati</taxon>
        <taxon>Actinomycetota</taxon>
        <taxon>Actinomycetes</taxon>
        <taxon>Candidatus Nanopelagicales</taxon>
        <taxon>Candidatus Nanopelagicaceae</taxon>
        <taxon>Candidatus Nanopelagicus</taxon>
    </lineage>
</organism>
<dbReference type="OrthoDB" id="5185945at2"/>
<dbReference type="Pfam" id="PF11253">
    <property type="entry name" value="DUF3052"/>
    <property type="match status" value="1"/>
</dbReference>
<gene>
    <name evidence="1" type="ORF">B1sIIB91_01235</name>
</gene>
<proteinExistence type="predicted"/>
<name>A0A249L3N7_9ACTN</name>
<dbReference type="Proteomes" id="UP000217210">
    <property type="component" value="Chromosome"/>
</dbReference>
<dbReference type="RefSeq" id="WP_095687828.1">
    <property type="nucleotide sequence ID" value="NZ_CP016779.1"/>
</dbReference>
<dbReference type="AlphaFoldDB" id="A0A249L3N7"/>
<dbReference type="KEGG" id="nab:B1sIIB91_01235"/>
<sequence>MNSAQSPAATVERLGIGSEQFILEVGFDDSDCDKSLRDAITAKSGTQFLDATAQEVVDVVILWWRDGDGDLVDELVDALTYLTEDGPIWLFTPKVGRTGYVEASEVQDAAPTAGMSQTTSFPAAPDWTATRLIARHAGSNKKKPKTK</sequence>
<accession>A0A249L3N7</accession>
<keyword evidence="2" id="KW-1185">Reference proteome</keyword>
<reference evidence="1 2" key="1">
    <citation type="submission" date="2016-07" db="EMBL/GenBank/DDBJ databases">
        <title>High microdiversification within the ubiquitous acI lineage of Actinobacteria.</title>
        <authorList>
            <person name="Neuenschwander S.M."/>
            <person name="Salcher M."/>
            <person name="Ghai R."/>
            <person name="Pernthaler J."/>
        </authorList>
    </citation>
    <scope>NUCLEOTIDE SEQUENCE [LARGE SCALE GENOMIC DNA]</scope>
    <source>
        <strain evidence="1">MMS-IIB-91</strain>
    </source>
</reference>
<dbReference type="InterPro" id="IPR021412">
    <property type="entry name" value="DUF3052"/>
</dbReference>
<evidence type="ECO:0000313" key="1">
    <source>
        <dbReference type="EMBL" id="ASY23555.1"/>
    </source>
</evidence>
<protein>
    <submittedName>
        <fullName evidence="1">DUF3052 domain-containing protein</fullName>
    </submittedName>
</protein>
<evidence type="ECO:0000313" key="2">
    <source>
        <dbReference type="Proteomes" id="UP000217210"/>
    </source>
</evidence>
<dbReference type="EMBL" id="CP016779">
    <property type="protein sequence ID" value="ASY23555.1"/>
    <property type="molecule type" value="Genomic_DNA"/>
</dbReference>